<evidence type="ECO:0000256" key="3">
    <source>
        <dbReference type="ARBA" id="ARBA00022448"/>
    </source>
</evidence>
<keyword evidence="5" id="KW-0574">Periplasm</keyword>
<feature type="domain" description="Blue (type 1) copper" evidence="9">
    <location>
        <begin position="55"/>
        <end position="135"/>
    </location>
</feature>
<keyword evidence="7" id="KW-0186">Copper</keyword>
<keyword evidence="4" id="KW-0479">Metal-binding</keyword>
<dbReference type="Proteomes" id="UP001597417">
    <property type="component" value="Unassembled WGS sequence"/>
</dbReference>
<dbReference type="InterPro" id="IPR035668">
    <property type="entry name" value="Amicyanin"/>
</dbReference>
<keyword evidence="3" id="KW-0813">Transport</keyword>
<sequence length="137" mass="14234">MRNLVGVQRLLVVIVLGAGLAACTANQPAPQAPAPSAMSMPVMPAPASSGPVATNSVSIKDFAFGPSEATVRVGATVTWKNADQDPHTVTSTGNAGPLRSPTLAQGETYSYTFTRPGRYDYLCTIHPFMTATVTVTP</sequence>
<evidence type="ECO:0000256" key="2">
    <source>
        <dbReference type="ARBA" id="ARBA00004418"/>
    </source>
</evidence>
<comment type="caution">
    <text evidence="10">The sequence shown here is derived from an EMBL/GenBank/DDBJ whole genome shotgun (WGS) entry which is preliminary data.</text>
</comment>
<evidence type="ECO:0000256" key="1">
    <source>
        <dbReference type="ARBA" id="ARBA00001935"/>
    </source>
</evidence>
<dbReference type="SUPFAM" id="SSF49503">
    <property type="entry name" value="Cupredoxins"/>
    <property type="match status" value="1"/>
</dbReference>
<comment type="subcellular location">
    <subcellularLocation>
        <location evidence="2">Periplasm</location>
    </subcellularLocation>
</comment>
<evidence type="ECO:0000256" key="4">
    <source>
        <dbReference type="ARBA" id="ARBA00022723"/>
    </source>
</evidence>
<dbReference type="EMBL" id="JBHUKR010000006">
    <property type="protein sequence ID" value="MFD2416840.1"/>
    <property type="molecule type" value="Genomic_DNA"/>
</dbReference>
<keyword evidence="6" id="KW-0249">Electron transport</keyword>
<gene>
    <name evidence="10" type="ORF">ACFSXZ_10950</name>
</gene>
<dbReference type="InterPro" id="IPR052721">
    <property type="entry name" value="ET_Amicyanin"/>
</dbReference>
<feature type="signal peptide" evidence="8">
    <location>
        <begin position="1"/>
        <end position="21"/>
    </location>
</feature>
<feature type="chain" id="PRO_5045183071" evidence="8">
    <location>
        <begin position="22"/>
        <end position="137"/>
    </location>
</feature>
<keyword evidence="11" id="KW-1185">Reference proteome</keyword>
<dbReference type="CDD" id="cd13921">
    <property type="entry name" value="Amicyanin"/>
    <property type="match status" value="1"/>
</dbReference>
<evidence type="ECO:0000256" key="7">
    <source>
        <dbReference type="ARBA" id="ARBA00023008"/>
    </source>
</evidence>
<accession>A0ABW5FQB4</accession>
<name>A0ABW5FQB4_9PSEU</name>
<organism evidence="10 11">
    <name type="scientific">Amycolatopsis pigmentata</name>
    <dbReference type="NCBI Taxonomy" id="450801"/>
    <lineage>
        <taxon>Bacteria</taxon>
        <taxon>Bacillati</taxon>
        <taxon>Actinomycetota</taxon>
        <taxon>Actinomycetes</taxon>
        <taxon>Pseudonocardiales</taxon>
        <taxon>Pseudonocardiaceae</taxon>
        <taxon>Amycolatopsis</taxon>
    </lineage>
</organism>
<evidence type="ECO:0000259" key="9">
    <source>
        <dbReference type="Pfam" id="PF00127"/>
    </source>
</evidence>
<reference evidence="11" key="1">
    <citation type="journal article" date="2019" name="Int. J. Syst. Evol. Microbiol.">
        <title>The Global Catalogue of Microorganisms (GCM) 10K type strain sequencing project: providing services to taxonomists for standard genome sequencing and annotation.</title>
        <authorList>
            <consortium name="The Broad Institute Genomics Platform"/>
            <consortium name="The Broad Institute Genome Sequencing Center for Infectious Disease"/>
            <person name="Wu L."/>
            <person name="Ma J."/>
        </authorList>
    </citation>
    <scope>NUCLEOTIDE SEQUENCE [LARGE SCALE GENOMIC DNA]</scope>
    <source>
        <strain evidence="11">CGMCC 4.7645</strain>
    </source>
</reference>
<evidence type="ECO:0000256" key="5">
    <source>
        <dbReference type="ARBA" id="ARBA00022764"/>
    </source>
</evidence>
<comment type="cofactor">
    <cofactor evidence="1">
        <name>Cu cation</name>
        <dbReference type="ChEBI" id="CHEBI:23378"/>
    </cofactor>
</comment>
<dbReference type="Gene3D" id="2.60.40.420">
    <property type="entry name" value="Cupredoxins - blue copper proteins"/>
    <property type="match status" value="1"/>
</dbReference>
<dbReference type="RefSeq" id="WP_378263994.1">
    <property type="nucleotide sequence ID" value="NZ_JBHUKR010000006.1"/>
</dbReference>
<evidence type="ECO:0000256" key="6">
    <source>
        <dbReference type="ARBA" id="ARBA00022982"/>
    </source>
</evidence>
<dbReference type="InterPro" id="IPR008972">
    <property type="entry name" value="Cupredoxin"/>
</dbReference>
<dbReference type="InterPro" id="IPR000923">
    <property type="entry name" value="BlueCu_1"/>
</dbReference>
<protein>
    <submittedName>
        <fullName evidence="10">Cupredoxin family copper-binding protein</fullName>
    </submittedName>
</protein>
<dbReference type="Pfam" id="PF00127">
    <property type="entry name" value="Copper-bind"/>
    <property type="match status" value="1"/>
</dbReference>
<evidence type="ECO:0000256" key="8">
    <source>
        <dbReference type="SAM" id="SignalP"/>
    </source>
</evidence>
<proteinExistence type="predicted"/>
<dbReference type="PROSITE" id="PS51257">
    <property type="entry name" value="PROKAR_LIPOPROTEIN"/>
    <property type="match status" value="1"/>
</dbReference>
<keyword evidence="8" id="KW-0732">Signal</keyword>
<evidence type="ECO:0000313" key="10">
    <source>
        <dbReference type="EMBL" id="MFD2416840.1"/>
    </source>
</evidence>
<dbReference type="PANTHER" id="PTHR36507">
    <property type="entry name" value="BLL1555 PROTEIN"/>
    <property type="match status" value="1"/>
</dbReference>
<dbReference type="PRINTS" id="PR00155">
    <property type="entry name" value="AMICYANIN"/>
</dbReference>
<dbReference type="InterPro" id="IPR002386">
    <property type="entry name" value="Amicyanin/Pseudoazurin"/>
</dbReference>
<dbReference type="PANTHER" id="PTHR36507:SF1">
    <property type="entry name" value="BLL1555 PROTEIN"/>
    <property type="match status" value="1"/>
</dbReference>
<evidence type="ECO:0000313" key="11">
    <source>
        <dbReference type="Proteomes" id="UP001597417"/>
    </source>
</evidence>